<accession>A0A1G2P2T3</accession>
<feature type="transmembrane region" description="Helical" evidence="1">
    <location>
        <begin position="7"/>
        <end position="31"/>
    </location>
</feature>
<keyword evidence="1" id="KW-1133">Transmembrane helix</keyword>
<dbReference type="Pfam" id="PF18933">
    <property type="entry name" value="PsbP_2"/>
    <property type="match status" value="1"/>
</dbReference>
<sequence length="618" mass="68016">MRNSQKGFAPIIILIVAVAVLVVGGGTYFALRNQAPKQDDSTVQNTLDETNAEQNENWETYRNTAPGYEVKYPANWQIEQLRGGSVRIVNPVRKGKDDTDQPTEAVMIQVKQNTLPCKGSNWEVGFGLVSYKTACLNSKVFMTMVAFDEQGKNIEEQILSTFAFTNPTNSGTPSDSAPLSSWKTYLSENYGLEFKYPSTWFVRPSNDGLSFSLTKSPTTPLAKAFASFYISDLNAGKEGAPHYVTPQEYFDYYFGNDSRSGIGGQPALQFLQLGQAPVVHRVVVGDNRYVIYTSDRQLSFILYPGSTQNPTEYASSDDALMEQVVKTLTLTNSSKQFVKVALPLPVSTSESAPYISSITPLSGPIGTIVEIRGNDLSGFEGDLDIIFERSDGKKIMLTDTFGDYPKTGGSLIKVIAKEPCQQGETIYGRYSGIPAQCNYIAMTPGTYKVYAEPWGKKSNVVNFTITQGTNTIIKNEWGISFSKPSNWDITSNTGGIVELKQVSGEWVGDTIDISYITGANITTTDAKFGSVTYYWNESGQKWMKIGQSEKTGENESPVPATTYIEYPYAANTFPVFVGANRWLTLIIPLSHTTFLKLHITGSGQTQPLKDVLGTIKKI</sequence>
<evidence type="ECO:0000313" key="3">
    <source>
        <dbReference type="Proteomes" id="UP000176429"/>
    </source>
</evidence>
<proteinExistence type="predicted"/>
<name>A0A1G2P2T3_9BACT</name>
<protein>
    <recommendedName>
        <fullName evidence="4">IPT/TIG domain-containing protein</fullName>
    </recommendedName>
</protein>
<evidence type="ECO:0000313" key="2">
    <source>
        <dbReference type="EMBL" id="OHA42655.1"/>
    </source>
</evidence>
<keyword evidence="1" id="KW-0472">Membrane</keyword>
<dbReference type="AlphaFoldDB" id="A0A1G2P2T3"/>
<dbReference type="Proteomes" id="UP000176429">
    <property type="component" value="Unassembled WGS sequence"/>
</dbReference>
<gene>
    <name evidence="2" type="ORF">A3H68_01885</name>
</gene>
<comment type="caution">
    <text evidence="2">The sequence shown here is derived from an EMBL/GenBank/DDBJ whole genome shotgun (WGS) entry which is preliminary data.</text>
</comment>
<evidence type="ECO:0000256" key="1">
    <source>
        <dbReference type="SAM" id="Phobius"/>
    </source>
</evidence>
<evidence type="ECO:0008006" key="4">
    <source>
        <dbReference type="Google" id="ProtNLM"/>
    </source>
</evidence>
<reference evidence="2 3" key="1">
    <citation type="journal article" date="2016" name="Nat. Commun.">
        <title>Thousands of microbial genomes shed light on interconnected biogeochemical processes in an aquifer system.</title>
        <authorList>
            <person name="Anantharaman K."/>
            <person name="Brown C.T."/>
            <person name="Hug L.A."/>
            <person name="Sharon I."/>
            <person name="Castelle C.J."/>
            <person name="Probst A.J."/>
            <person name="Thomas B.C."/>
            <person name="Singh A."/>
            <person name="Wilkins M.J."/>
            <person name="Karaoz U."/>
            <person name="Brodie E.L."/>
            <person name="Williams K.H."/>
            <person name="Hubbard S.S."/>
            <person name="Banfield J.F."/>
        </authorList>
    </citation>
    <scope>NUCLEOTIDE SEQUENCE [LARGE SCALE GENOMIC DNA]</scope>
</reference>
<dbReference type="EMBL" id="MHSH01000001">
    <property type="protein sequence ID" value="OHA42655.1"/>
    <property type="molecule type" value="Genomic_DNA"/>
</dbReference>
<keyword evidence="1" id="KW-0812">Transmembrane</keyword>
<organism evidence="2 3">
    <name type="scientific">Candidatus Taylorbacteria bacterium RIFCSPLOWO2_02_FULL_46_40</name>
    <dbReference type="NCBI Taxonomy" id="1802329"/>
    <lineage>
        <taxon>Bacteria</taxon>
        <taxon>Candidatus Tayloriibacteriota</taxon>
    </lineage>
</organism>